<reference evidence="2" key="1">
    <citation type="journal article" date="2020" name="mSystems">
        <title>Genome- and Community-Level Interaction Insights into Carbon Utilization and Element Cycling Functions of Hydrothermarchaeota in Hydrothermal Sediment.</title>
        <authorList>
            <person name="Zhou Z."/>
            <person name="Liu Y."/>
            <person name="Xu W."/>
            <person name="Pan J."/>
            <person name="Luo Z.H."/>
            <person name="Li M."/>
        </authorList>
    </citation>
    <scope>NUCLEOTIDE SEQUENCE [LARGE SCALE GENOMIC DNA]</scope>
    <source>
        <strain evidence="2">SpSt-6</strain>
    </source>
</reference>
<gene>
    <name evidence="2" type="ORF">ENT66_09215</name>
</gene>
<feature type="transmembrane region" description="Helical" evidence="1">
    <location>
        <begin position="9"/>
        <end position="29"/>
    </location>
</feature>
<keyword evidence="1" id="KW-0812">Transmembrane</keyword>
<keyword evidence="1" id="KW-1133">Transmembrane helix</keyword>
<dbReference type="NCBIfam" id="TIGR02532">
    <property type="entry name" value="IV_pilin_GFxxxE"/>
    <property type="match status" value="1"/>
</dbReference>
<proteinExistence type="predicted"/>
<keyword evidence="1" id="KW-0472">Membrane</keyword>
<organism evidence="2">
    <name type="scientific">Thermodesulfobacterium geofontis</name>
    <dbReference type="NCBI Taxonomy" id="1295609"/>
    <lineage>
        <taxon>Bacteria</taxon>
        <taxon>Pseudomonadati</taxon>
        <taxon>Thermodesulfobacteriota</taxon>
        <taxon>Thermodesulfobacteria</taxon>
        <taxon>Thermodesulfobacteriales</taxon>
        <taxon>Thermodesulfobacteriaceae</taxon>
        <taxon>Thermodesulfobacterium</taxon>
    </lineage>
</organism>
<accession>A0A7C4NVF1</accession>
<dbReference type="InterPro" id="IPR045584">
    <property type="entry name" value="Pilin-like"/>
</dbReference>
<dbReference type="SUPFAM" id="SSF54523">
    <property type="entry name" value="Pili subunits"/>
    <property type="match status" value="1"/>
</dbReference>
<sequence length="200" mass="21777">MKNLKNKGFTLVELAIVLIIIGIIIGAILKGQELINNAKIKRTYNQYREILAAIYTYYDRYGYYPGDDPNASARWGIAPATGTLGNGLIEDYTQACGPGSTTESCKVWQHLRLANIIAGATDDSQGTVAPANVYGGKIGVGYETVQGLTTHWIGFDNVPGDVCQSLDQQYDDGVYNTGSIRGGGDYNTNPNTIYDLYFKL</sequence>
<protein>
    <submittedName>
        <fullName evidence="2">Prepilin-type N-terminal cleavage/methylation domain-containing protein</fullName>
    </submittedName>
</protein>
<evidence type="ECO:0000313" key="2">
    <source>
        <dbReference type="EMBL" id="HGQ86422.1"/>
    </source>
</evidence>
<evidence type="ECO:0000256" key="1">
    <source>
        <dbReference type="SAM" id="Phobius"/>
    </source>
</evidence>
<dbReference type="EMBL" id="DSZN01000142">
    <property type="protein sequence ID" value="HGQ86422.1"/>
    <property type="molecule type" value="Genomic_DNA"/>
</dbReference>
<dbReference type="InterPro" id="IPR012902">
    <property type="entry name" value="N_methyl_site"/>
</dbReference>
<dbReference type="Gene3D" id="3.30.700.10">
    <property type="entry name" value="Glycoprotein, Type 4 Pilin"/>
    <property type="match status" value="1"/>
</dbReference>
<dbReference type="PROSITE" id="PS00409">
    <property type="entry name" value="PROKAR_NTER_METHYL"/>
    <property type="match status" value="1"/>
</dbReference>
<comment type="caution">
    <text evidence="2">The sequence shown here is derived from an EMBL/GenBank/DDBJ whole genome shotgun (WGS) entry which is preliminary data.</text>
</comment>
<name>A0A7C4NVF1_9BACT</name>
<dbReference type="Pfam" id="PF07963">
    <property type="entry name" value="N_methyl"/>
    <property type="match status" value="1"/>
</dbReference>
<dbReference type="AlphaFoldDB" id="A0A7C4NVF1"/>